<dbReference type="PANTHER" id="PTHR48081">
    <property type="entry name" value="AB HYDROLASE SUPERFAMILY PROTEIN C4A8.06C"/>
    <property type="match status" value="1"/>
</dbReference>
<dbReference type="InterPro" id="IPR049492">
    <property type="entry name" value="BD-FAE-like_dom"/>
</dbReference>
<dbReference type="InterPro" id="IPR050300">
    <property type="entry name" value="GDXG_lipolytic_enzyme"/>
</dbReference>
<evidence type="ECO:0000313" key="3">
    <source>
        <dbReference type="EMBL" id="TDA23295.1"/>
    </source>
</evidence>
<dbReference type="GO" id="GO:0016787">
    <property type="term" value="F:hydrolase activity"/>
    <property type="evidence" value="ECO:0007669"/>
    <property type="project" value="UniProtKB-KW"/>
</dbReference>
<accession>A0A4R4FHZ0</accession>
<gene>
    <name evidence="3" type="ORF">E1963_00670</name>
</gene>
<name>A0A4R4FHZ0_9FIRM</name>
<feature type="domain" description="BD-FAE-like" evidence="2">
    <location>
        <begin position="55"/>
        <end position="253"/>
    </location>
</feature>
<evidence type="ECO:0000256" key="1">
    <source>
        <dbReference type="ARBA" id="ARBA00022801"/>
    </source>
</evidence>
<protein>
    <submittedName>
        <fullName evidence="3">Alpha/beta hydrolase</fullName>
    </submittedName>
</protein>
<dbReference type="Pfam" id="PF20434">
    <property type="entry name" value="BD-FAE"/>
    <property type="match status" value="1"/>
</dbReference>
<dbReference type="AlphaFoldDB" id="A0A4R4FHZ0"/>
<dbReference type="SUPFAM" id="SSF53474">
    <property type="entry name" value="alpha/beta-Hydrolases"/>
    <property type="match status" value="1"/>
</dbReference>
<organism evidence="3 4">
    <name type="scientific">Extibacter muris</name>
    <dbReference type="NCBI Taxonomy" id="1796622"/>
    <lineage>
        <taxon>Bacteria</taxon>
        <taxon>Bacillati</taxon>
        <taxon>Bacillota</taxon>
        <taxon>Clostridia</taxon>
        <taxon>Lachnospirales</taxon>
        <taxon>Lachnospiraceae</taxon>
        <taxon>Extibacter</taxon>
    </lineage>
</organism>
<comment type="caution">
    <text evidence="3">The sequence shown here is derived from an EMBL/GenBank/DDBJ whole genome shotgun (WGS) entry which is preliminary data.</text>
</comment>
<sequence length="304" mass="35006">MGEGFMIRCMEMLYDMFETSQAECIKGFGHSLTERSDMTRYDNIIYGPDPAFHTLDIYRPKNREGERIPVIINVHGGGWIYGSKEGYQYYCMTLAEKGYAVINMNYRLAPEFHFPSPALDLNFLIQWLMEHAEAYQLNLERIYGVGDSAGAHTLGLYAAICTNEEYAKKFSFVVPKKNVFAAIALNSGVYLSCMEEEKTDLTRILVSEYLGAAKPESIVLFDYMQYVDERYPATFIMTAEHDFVKMQSIRFAERLSEKSVNCVFRLYASRKHKLGHAFHCDLRLPEALACNQEETAFFETLFHE</sequence>
<keyword evidence="1 3" id="KW-0378">Hydrolase</keyword>
<dbReference type="EMBL" id="SMMX01000001">
    <property type="protein sequence ID" value="TDA23295.1"/>
    <property type="molecule type" value="Genomic_DNA"/>
</dbReference>
<dbReference type="Gene3D" id="3.40.50.1820">
    <property type="entry name" value="alpha/beta hydrolase"/>
    <property type="match status" value="1"/>
</dbReference>
<keyword evidence="4" id="KW-1185">Reference proteome</keyword>
<reference evidence="3 4" key="1">
    <citation type="journal article" date="2016" name="Nat. Microbiol.">
        <title>The Mouse Intestinal Bacterial Collection (miBC) provides host-specific insight into cultured diversity and functional potential of the gut microbiota.</title>
        <authorList>
            <person name="Lagkouvardos I."/>
            <person name="Pukall R."/>
            <person name="Abt B."/>
            <person name="Foesel B.U."/>
            <person name="Meier-Kolthoff J.P."/>
            <person name="Kumar N."/>
            <person name="Bresciani A."/>
            <person name="Martinez I."/>
            <person name="Just S."/>
            <person name="Ziegler C."/>
            <person name="Brugiroux S."/>
            <person name="Garzetti D."/>
            <person name="Wenning M."/>
            <person name="Bui T.P."/>
            <person name="Wang J."/>
            <person name="Hugenholtz F."/>
            <person name="Plugge C.M."/>
            <person name="Peterson D.A."/>
            <person name="Hornef M.W."/>
            <person name="Baines J.F."/>
            <person name="Smidt H."/>
            <person name="Walter J."/>
            <person name="Kristiansen K."/>
            <person name="Nielsen H.B."/>
            <person name="Haller D."/>
            <person name="Overmann J."/>
            <person name="Stecher B."/>
            <person name="Clavel T."/>
        </authorList>
    </citation>
    <scope>NUCLEOTIDE SEQUENCE [LARGE SCALE GENOMIC DNA]</scope>
    <source>
        <strain evidence="3 4">DSM 28560</strain>
    </source>
</reference>
<dbReference type="InterPro" id="IPR029058">
    <property type="entry name" value="AB_hydrolase_fold"/>
</dbReference>
<evidence type="ECO:0000313" key="4">
    <source>
        <dbReference type="Proteomes" id="UP000295710"/>
    </source>
</evidence>
<evidence type="ECO:0000259" key="2">
    <source>
        <dbReference type="Pfam" id="PF20434"/>
    </source>
</evidence>
<proteinExistence type="predicted"/>
<dbReference type="Proteomes" id="UP000295710">
    <property type="component" value="Unassembled WGS sequence"/>
</dbReference>